<dbReference type="AlphaFoldDB" id="A0A6A6DN41"/>
<keyword evidence="1" id="KW-0812">Transmembrane</keyword>
<dbReference type="PROSITE" id="PS51257">
    <property type="entry name" value="PROKAR_LIPOPROTEIN"/>
    <property type="match status" value="1"/>
</dbReference>
<evidence type="ECO:0000256" key="1">
    <source>
        <dbReference type="SAM" id="Phobius"/>
    </source>
</evidence>
<gene>
    <name evidence="3" type="ORF">K469DRAFT_731316</name>
</gene>
<dbReference type="EMBL" id="ML994670">
    <property type="protein sequence ID" value="KAF2179046.1"/>
    <property type="molecule type" value="Genomic_DNA"/>
</dbReference>
<keyword evidence="1" id="KW-0472">Membrane</keyword>
<feature type="domain" description="Rhodopsin" evidence="2">
    <location>
        <begin position="27"/>
        <end position="109"/>
    </location>
</feature>
<name>A0A6A6DN41_9PEZI</name>
<reference evidence="3" key="1">
    <citation type="journal article" date="2020" name="Stud. Mycol.">
        <title>101 Dothideomycetes genomes: a test case for predicting lifestyles and emergence of pathogens.</title>
        <authorList>
            <person name="Haridas S."/>
            <person name="Albert R."/>
            <person name="Binder M."/>
            <person name="Bloem J."/>
            <person name="Labutti K."/>
            <person name="Salamov A."/>
            <person name="Andreopoulos B."/>
            <person name="Baker S."/>
            <person name="Barry K."/>
            <person name="Bills G."/>
            <person name="Bluhm B."/>
            <person name="Cannon C."/>
            <person name="Castanera R."/>
            <person name="Culley D."/>
            <person name="Daum C."/>
            <person name="Ezra D."/>
            <person name="Gonzalez J."/>
            <person name="Henrissat B."/>
            <person name="Kuo A."/>
            <person name="Liang C."/>
            <person name="Lipzen A."/>
            <person name="Lutzoni F."/>
            <person name="Magnuson J."/>
            <person name="Mondo S."/>
            <person name="Nolan M."/>
            <person name="Ohm R."/>
            <person name="Pangilinan J."/>
            <person name="Park H.-J."/>
            <person name="Ramirez L."/>
            <person name="Alfaro M."/>
            <person name="Sun H."/>
            <person name="Tritt A."/>
            <person name="Yoshinaga Y."/>
            <person name="Zwiers L.-H."/>
            <person name="Turgeon B."/>
            <person name="Goodwin S."/>
            <person name="Spatafora J."/>
            <person name="Crous P."/>
            <person name="Grigoriev I."/>
        </authorList>
    </citation>
    <scope>NUCLEOTIDE SEQUENCE</scope>
    <source>
        <strain evidence="3">CBS 207.26</strain>
    </source>
</reference>
<proteinExistence type="predicted"/>
<dbReference type="Proteomes" id="UP000800200">
    <property type="component" value="Unassembled WGS sequence"/>
</dbReference>
<sequence length="245" mass="26982">MSGVRPPIATITQDDKSAIGTVAVVLIACISVATAIAQTVTMKVAAEKGLGKHVKSLQADEISVYFPSLYVSHLTSLRVSNTFSKASVIALYRRLLALDTTYSPFRLLCNFPEPWRSIPSNCPTGEKLYYPIVILNILTDAVLGIWIFVSIWHLTIHKILTSSYGINAVVHLSLTTATLPRIHSYLVRLIGYVLEIVVHKHEMLRRLVPSNAFTRTARIYGSRPKAKRSPGISLVETVNGSAKKN</sequence>
<dbReference type="Pfam" id="PF20684">
    <property type="entry name" value="Fung_rhodopsin"/>
    <property type="match status" value="1"/>
</dbReference>
<evidence type="ECO:0000313" key="3">
    <source>
        <dbReference type="EMBL" id="KAF2179046.1"/>
    </source>
</evidence>
<dbReference type="PANTHER" id="PTHR38794">
    <property type="entry name" value="INTEGRAL MEMBRANE PROTEIN"/>
    <property type="match status" value="1"/>
</dbReference>
<dbReference type="OrthoDB" id="3909866at2759"/>
<keyword evidence="4" id="KW-1185">Reference proteome</keyword>
<protein>
    <recommendedName>
        <fullName evidence="2">Rhodopsin domain-containing protein</fullName>
    </recommendedName>
</protein>
<keyword evidence="1" id="KW-1133">Transmembrane helix</keyword>
<accession>A0A6A6DN41</accession>
<dbReference type="PANTHER" id="PTHR38794:SF3">
    <property type="entry name" value="INTEGRAL MEMBRANE PROTEIN"/>
    <property type="match status" value="1"/>
</dbReference>
<feature type="transmembrane region" description="Helical" evidence="1">
    <location>
        <begin position="128"/>
        <end position="149"/>
    </location>
</feature>
<dbReference type="InterPro" id="IPR049326">
    <property type="entry name" value="Rhodopsin_dom_fungi"/>
</dbReference>
<evidence type="ECO:0000259" key="2">
    <source>
        <dbReference type="Pfam" id="PF20684"/>
    </source>
</evidence>
<evidence type="ECO:0000313" key="4">
    <source>
        <dbReference type="Proteomes" id="UP000800200"/>
    </source>
</evidence>
<organism evidence="3 4">
    <name type="scientific">Zopfia rhizophila CBS 207.26</name>
    <dbReference type="NCBI Taxonomy" id="1314779"/>
    <lineage>
        <taxon>Eukaryota</taxon>
        <taxon>Fungi</taxon>
        <taxon>Dikarya</taxon>
        <taxon>Ascomycota</taxon>
        <taxon>Pezizomycotina</taxon>
        <taxon>Dothideomycetes</taxon>
        <taxon>Dothideomycetes incertae sedis</taxon>
        <taxon>Zopfiaceae</taxon>
        <taxon>Zopfia</taxon>
    </lineage>
</organism>